<proteinExistence type="predicted"/>
<gene>
    <name evidence="1" type="ORF">Mgra_00003105</name>
</gene>
<accession>A0A8S9ZUJ0</accession>
<sequence length="159" mass="17496">MNAIAQLYHSSMSKTRQHLPASNIGLTAAPTGGSSNPTANAVPSGAPPQFNHHIHSHGLHNVPVLMNNNHHQGHHQTLMAGFQQLPVTASGHHRGHQHQQQHPQPLAQIRAIVYFEVPVHMSEVNFHDLIAFCNLPVQCFVEGDAMQQIVLHPSKFEPK</sequence>
<reference evidence="1" key="1">
    <citation type="journal article" date="2020" name="Ecol. Evol.">
        <title>Genome structure and content of the rice root-knot nematode (Meloidogyne graminicola).</title>
        <authorList>
            <person name="Phan N.T."/>
            <person name="Danchin E.G.J."/>
            <person name="Klopp C."/>
            <person name="Perfus-Barbeoch L."/>
            <person name="Kozlowski D.K."/>
            <person name="Koutsovoulos G.D."/>
            <person name="Lopez-Roques C."/>
            <person name="Bouchez O."/>
            <person name="Zahm M."/>
            <person name="Besnard G."/>
            <person name="Bellafiore S."/>
        </authorList>
    </citation>
    <scope>NUCLEOTIDE SEQUENCE</scope>
    <source>
        <strain evidence="1">VN-18</strain>
    </source>
</reference>
<keyword evidence="1" id="KW-0808">Transferase</keyword>
<keyword evidence="1" id="KW-0418">Kinase</keyword>
<dbReference type="GO" id="GO:0016301">
    <property type="term" value="F:kinase activity"/>
    <property type="evidence" value="ECO:0007669"/>
    <property type="project" value="UniProtKB-KW"/>
</dbReference>
<evidence type="ECO:0000313" key="2">
    <source>
        <dbReference type="Proteomes" id="UP000605970"/>
    </source>
</evidence>
<evidence type="ECO:0000313" key="1">
    <source>
        <dbReference type="EMBL" id="KAF7637362.1"/>
    </source>
</evidence>
<protein>
    <submittedName>
        <fullName evidence="1">Protein kinase domain-containing protein</fullName>
    </submittedName>
</protein>
<dbReference type="EMBL" id="JABEBT010000020">
    <property type="protein sequence ID" value="KAF7637362.1"/>
    <property type="molecule type" value="Genomic_DNA"/>
</dbReference>
<organism evidence="1 2">
    <name type="scientific">Meloidogyne graminicola</name>
    <dbReference type="NCBI Taxonomy" id="189291"/>
    <lineage>
        <taxon>Eukaryota</taxon>
        <taxon>Metazoa</taxon>
        <taxon>Ecdysozoa</taxon>
        <taxon>Nematoda</taxon>
        <taxon>Chromadorea</taxon>
        <taxon>Rhabditida</taxon>
        <taxon>Tylenchina</taxon>
        <taxon>Tylenchomorpha</taxon>
        <taxon>Tylenchoidea</taxon>
        <taxon>Meloidogynidae</taxon>
        <taxon>Meloidogyninae</taxon>
        <taxon>Meloidogyne</taxon>
    </lineage>
</organism>
<dbReference type="AlphaFoldDB" id="A0A8S9ZUJ0"/>
<name>A0A8S9ZUJ0_9BILA</name>
<keyword evidence="2" id="KW-1185">Reference proteome</keyword>
<comment type="caution">
    <text evidence="1">The sequence shown here is derived from an EMBL/GenBank/DDBJ whole genome shotgun (WGS) entry which is preliminary data.</text>
</comment>
<dbReference type="Proteomes" id="UP000605970">
    <property type="component" value="Unassembled WGS sequence"/>
</dbReference>